<dbReference type="Pfam" id="PF05272">
    <property type="entry name" value="VapE-like_dom"/>
    <property type="match status" value="1"/>
</dbReference>
<dbReference type="PANTHER" id="PTHR34985">
    <property type="entry name" value="SLR0554 PROTEIN"/>
    <property type="match status" value="1"/>
</dbReference>
<sequence length="437" mass="49690">MIDNEILAQSSDAMTYAGQAIADDEAERNRPGGTVAEPSLAQNYLTRFGITLQINGRGEPLGTVANVRTVLEKHPRFAEHFWLDTFHQEMFTTWNSHEPRRWADVDRLAITDVLQGDMGLVRFTPDLVEQAVFVIVSRDQRDELADWLKSLRWDGTYRLDAWLQHAAGVPDDEYHTALAHNFIVSMVARGLQPGCKVDTMPVFEGAQGAGKSTLLSILGGKFYSELTDSLDNKDFFVSIQGKWLVEIAELDAFRRSDITRIKQVLSSQVDRFRPPYGRNAKDMPRRTVFAGTTNESHYLRDATGARRFWPLRVCDINTVWLEQNREQIFAEAVERLNAGYTWWEMPEDAQREQAEARREDDVWESAITQHCIGRTEVAMSEILTTALGIELSRQTRPDQMRAAKALAAIGFAVRVVKRNGKSLRVWSRTLPEQDSPF</sequence>
<dbReference type="InterPro" id="IPR007936">
    <property type="entry name" value="VapE-like_dom"/>
</dbReference>
<dbReference type="Proteomes" id="UP000054893">
    <property type="component" value="Unassembled WGS sequence"/>
</dbReference>
<dbReference type="EMBL" id="FCOC02000005">
    <property type="protein sequence ID" value="SAL29055.1"/>
    <property type="molecule type" value="Genomic_DNA"/>
</dbReference>
<dbReference type="RefSeq" id="WP_060819149.1">
    <property type="nucleotide sequence ID" value="NZ_FCOC02000005.1"/>
</dbReference>
<evidence type="ECO:0000313" key="2">
    <source>
        <dbReference type="EMBL" id="SAL29055.1"/>
    </source>
</evidence>
<gene>
    <name evidence="2" type="ORF">AWB64_02477</name>
</gene>
<organism evidence="2 3">
    <name type="scientific">Caballeronia sordidicola</name>
    <name type="common">Burkholderia sordidicola</name>
    <dbReference type="NCBI Taxonomy" id="196367"/>
    <lineage>
        <taxon>Bacteria</taxon>
        <taxon>Pseudomonadati</taxon>
        <taxon>Pseudomonadota</taxon>
        <taxon>Betaproteobacteria</taxon>
        <taxon>Burkholderiales</taxon>
        <taxon>Burkholderiaceae</taxon>
        <taxon>Caballeronia</taxon>
    </lineage>
</organism>
<name>A0A158GAB6_CABSO</name>
<reference evidence="2 3" key="1">
    <citation type="submission" date="2016-01" db="EMBL/GenBank/DDBJ databases">
        <authorList>
            <person name="Oliw E.H."/>
        </authorList>
    </citation>
    <scope>NUCLEOTIDE SEQUENCE [LARGE SCALE GENOMIC DNA]</scope>
    <source>
        <strain evidence="2">LMG 22029</strain>
    </source>
</reference>
<proteinExistence type="predicted"/>
<dbReference type="InterPro" id="IPR027417">
    <property type="entry name" value="P-loop_NTPase"/>
</dbReference>
<evidence type="ECO:0000259" key="1">
    <source>
        <dbReference type="Pfam" id="PF05272"/>
    </source>
</evidence>
<dbReference type="PANTHER" id="PTHR34985:SF1">
    <property type="entry name" value="SLR0554 PROTEIN"/>
    <property type="match status" value="1"/>
</dbReference>
<dbReference type="OrthoDB" id="110640at2"/>
<dbReference type="SUPFAM" id="SSF52540">
    <property type="entry name" value="P-loop containing nucleoside triphosphate hydrolases"/>
    <property type="match status" value="1"/>
</dbReference>
<feature type="domain" description="Virulence-associated protein E-like" evidence="1">
    <location>
        <begin position="148"/>
        <end position="358"/>
    </location>
</feature>
<dbReference type="AlphaFoldDB" id="A0A158GAB6"/>
<protein>
    <submittedName>
        <fullName evidence="2">Virulence-associated E family protein</fullName>
    </submittedName>
</protein>
<accession>A0A158GAB6</accession>
<evidence type="ECO:0000313" key="3">
    <source>
        <dbReference type="Proteomes" id="UP000054893"/>
    </source>
</evidence>